<protein>
    <submittedName>
        <fullName evidence="5">Pilus assembly protein CpaF</fullName>
    </submittedName>
</protein>
<evidence type="ECO:0000259" key="4">
    <source>
        <dbReference type="Pfam" id="PF00437"/>
    </source>
</evidence>
<evidence type="ECO:0000313" key="5">
    <source>
        <dbReference type="EMBL" id="SFU55724.1"/>
    </source>
</evidence>
<sequence length="477" mass="55155">MDRKFDLQEYMNRELPESRGAGSTEEEIFRGVLDMVSRQFDLDWERTDDQAKNMKLEREKRAIIGYDREVKYYKARIREILQERHMMKCRFPPWYPSLTEAVFAELYGLAGLAPWAYDMQEKYRRSSSAKLIGDRLYCLIDGRSQLQPQRIPEKRRIQLKRSLLLASPAERMEYGFHELYLVNGIRITIYSGDRTKAGQDVMVFRKYVMRDLSFEAMVRLGTIPPEAPALFRVMIRLGFNVIFGGQVRSGKTTFLQTWQKYENRDLEGMAIATDPETPWHELMPEAPLMQLVADGPRLEEITKSLLRGDNDYILLEEMRDAAAFRLALDITSTGTMRSKATIHDNDAVSIPYRMASKIRERYGGDLNALIASVFQNFDYVIELCQDPVNRSKKIMKGIVELSYDPERDQVSAVRICRYDFSRGIWLWRGVISPDVARKVAGDDGLPEMERILRGLEEQSPDPAPSVLHPAYYHGGAE</sequence>
<comment type="similarity">
    <text evidence="1">Belongs to the GSP E family.</text>
</comment>
<dbReference type="AlphaFoldDB" id="A0A1I7H4W7"/>
<dbReference type="GO" id="GO:0005524">
    <property type="term" value="F:ATP binding"/>
    <property type="evidence" value="ECO:0007669"/>
    <property type="project" value="UniProtKB-KW"/>
</dbReference>
<dbReference type="Proteomes" id="UP000198817">
    <property type="component" value="Unassembled WGS sequence"/>
</dbReference>
<keyword evidence="3" id="KW-0067">ATP-binding</keyword>
<evidence type="ECO:0000256" key="1">
    <source>
        <dbReference type="ARBA" id="ARBA00006611"/>
    </source>
</evidence>
<evidence type="ECO:0000313" key="6">
    <source>
        <dbReference type="Proteomes" id="UP000198817"/>
    </source>
</evidence>
<dbReference type="EMBL" id="FPBT01000012">
    <property type="protein sequence ID" value="SFU55724.1"/>
    <property type="molecule type" value="Genomic_DNA"/>
</dbReference>
<dbReference type="InterPro" id="IPR001482">
    <property type="entry name" value="T2SS/T4SS_dom"/>
</dbReference>
<dbReference type="RefSeq" id="WP_177207416.1">
    <property type="nucleotide sequence ID" value="NZ_FOWF01000013.1"/>
</dbReference>
<reference evidence="5 6" key="1">
    <citation type="submission" date="2016-10" db="EMBL/GenBank/DDBJ databases">
        <authorList>
            <person name="de Groot N.N."/>
        </authorList>
    </citation>
    <scope>NUCLEOTIDE SEQUENCE [LARGE SCALE GENOMIC DNA]</scope>
    <source>
        <strain evidence="5 6">KHGC13</strain>
    </source>
</reference>
<dbReference type="PANTHER" id="PTHR30258">
    <property type="entry name" value="TYPE II SECRETION SYSTEM PROTEIN GSPE-RELATED"/>
    <property type="match status" value="1"/>
</dbReference>
<gene>
    <name evidence="5" type="ORF">SAMN05216508_11218</name>
</gene>
<name>A0A1I7H4W7_9FIRM</name>
<dbReference type="STRING" id="155865.SAMN05216515_11341"/>
<keyword evidence="6" id="KW-1185">Reference proteome</keyword>
<dbReference type="Gene3D" id="3.40.50.300">
    <property type="entry name" value="P-loop containing nucleotide triphosphate hydrolases"/>
    <property type="match status" value="1"/>
</dbReference>
<keyword evidence="2" id="KW-0547">Nucleotide-binding</keyword>
<dbReference type="SUPFAM" id="SSF52540">
    <property type="entry name" value="P-loop containing nucleoside triphosphate hydrolases"/>
    <property type="match status" value="1"/>
</dbReference>
<evidence type="ECO:0000256" key="3">
    <source>
        <dbReference type="ARBA" id="ARBA00022840"/>
    </source>
</evidence>
<evidence type="ECO:0000256" key="2">
    <source>
        <dbReference type="ARBA" id="ARBA00022741"/>
    </source>
</evidence>
<dbReference type="GO" id="GO:0016887">
    <property type="term" value="F:ATP hydrolysis activity"/>
    <property type="evidence" value="ECO:0007669"/>
    <property type="project" value="TreeGrafter"/>
</dbReference>
<feature type="domain" description="Bacterial type II secretion system protein E" evidence="4">
    <location>
        <begin position="203"/>
        <end position="356"/>
    </location>
</feature>
<dbReference type="GO" id="GO:0005886">
    <property type="term" value="C:plasma membrane"/>
    <property type="evidence" value="ECO:0007669"/>
    <property type="project" value="TreeGrafter"/>
</dbReference>
<proteinExistence type="inferred from homology"/>
<dbReference type="PANTHER" id="PTHR30258:SF3">
    <property type="entry name" value="SLL1921 PROTEIN"/>
    <property type="match status" value="1"/>
</dbReference>
<dbReference type="Pfam" id="PF00437">
    <property type="entry name" value="T2SSE"/>
    <property type="match status" value="1"/>
</dbReference>
<dbReference type="InterPro" id="IPR027417">
    <property type="entry name" value="P-loop_NTPase"/>
</dbReference>
<organism evidence="5 6">
    <name type="scientific">Eubacterium pyruvativorans</name>
    <dbReference type="NCBI Taxonomy" id="155865"/>
    <lineage>
        <taxon>Bacteria</taxon>
        <taxon>Bacillati</taxon>
        <taxon>Bacillota</taxon>
        <taxon>Clostridia</taxon>
        <taxon>Eubacteriales</taxon>
        <taxon>Eubacteriaceae</taxon>
        <taxon>Eubacterium</taxon>
    </lineage>
</organism>
<accession>A0A1I7H4W7</accession>